<dbReference type="AlphaFoldDB" id="A0A9P6DFK8"/>
<dbReference type="PROSITE" id="PS51257">
    <property type="entry name" value="PROKAR_LIPOPROTEIN"/>
    <property type="match status" value="1"/>
</dbReference>
<gene>
    <name evidence="1" type="ORF">BDN71DRAFT_1449681</name>
</gene>
<name>A0A9P6DFK8_PLEER</name>
<proteinExistence type="predicted"/>
<keyword evidence="2" id="KW-1185">Reference proteome</keyword>
<evidence type="ECO:0000313" key="2">
    <source>
        <dbReference type="Proteomes" id="UP000807025"/>
    </source>
</evidence>
<evidence type="ECO:0000313" key="1">
    <source>
        <dbReference type="EMBL" id="KAF9493825.1"/>
    </source>
</evidence>
<organism evidence="1 2">
    <name type="scientific">Pleurotus eryngii</name>
    <name type="common">Boletus of the steppes</name>
    <dbReference type="NCBI Taxonomy" id="5323"/>
    <lineage>
        <taxon>Eukaryota</taxon>
        <taxon>Fungi</taxon>
        <taxon>Dikarya</taxon>
        <taxon>Basidiomycota</taxon>
        <taxon>Agaricomycotina</taxon>
        <taxon>Agaricomycetes</taxon>
        <taxon>Agaricomycetidae</taxon>
        <taxon>Agaricales</taxon>
        <taxon>Pleurotineae</taxon>
        <taxon>Pleurotaceae</taxon>
        <taxon>Pleurotus</taxon>
    </lineage>
</organism>
<sequence length="141" mass="15302">MCVKRHYQRLADGRKLTYASCHGGTASSCTVNQDDLGGREGENQDACQSAYICGTRELESIGFVDNPSVRCGAASIADRHWAICELGCEGVVMDENESDSASDGQGIWASQLPSCAVQRWKFGKLESYRTHAHGESRNPGK</sequence>
<dbReference type="EMBL" id="MU154580">
    <property type="protein sequence ID" value="KAF9493825.1"/>
    <property type="molecule type" value="Genomic_DNA"/>
</dbReference>
<reference evidence="1" key="1">
    <citation type="submission" date="2020-11" db="EMBL/GenBank/DDBJ databases">
        <authorList>
            <consortium name="DOE Joint Genome Institute"/>
            <person name="Ahrendt S."/>
            <person name="Riley R."/>
            <person name="Andreopoulos W."/>
            <person name="Labutti K."/>
            <person name="Pangilinan J."/>
            <person name="Ruiz-Duenas F.J."/>
            <person name="Barrasa J.M."/>
            <person name="Sanchez-Garcia M."/>
            <person name="Camarero S."/>
            <person name="Miyauchi S."/>
            <person name="Serrano A."/>
            <person name="Linde D."/>
            <person name="Babiker R."/>
            <person name="Drula E."/>
            <person name="Ayuso-Fernandez I."/>
            <person name="Pacheco R."/>
            <person name="Padilla G."/>
            <person name="Ferreira P."/>
            <person name="Barriuso J."/>
            <person name="Kellner H."/>
            <person name="Castanera R."/>
            <person name="Alfaro M."/>
            <person name="Ramirez L."/>
            <person name="Pisabarro A.G."/>
            <person name="Kuo A."/>
            <person name="Tritt A."/>
            <person name="Lipzen A."/>
            <person name="He G."/>
            <person name="Yan M."/>
            <person name="Ng V."/>
            <person name="Cullen D."/>
            <person name="Martin F."/>
            <person name="Rosso M.-N."/>
            <person name="Henrissat B."/>
            <person name="Hibbett D."/>
            <person name="Martinez A.T."/>
            <person name="Grigoriev I.V."/>
        </authorList>
    </citation>
    <scope>NUCLEOTIDE SEQUENCE</scope>
    <source>
        <strain evidence="1">ATCC 90797</strain>
    </source>
</reference>
<dbReference type="Proteomes" id="UP000807025">
    <property type="component" value="Unassembled WGS sequence"/>
</dbReference>
<comment type="caution">
    <text evidence="1">The sequence shown here is derived from an EMBL/GenBank/DDBJ whole genome shotgun (WGS) entry which is preliminary data.</text>
</comment>
<accession>A0A9P6DFK8</accession>
<protein>
    <submittedName>
        <fullName evidence="1">Uncharacterized protein</fullName>
    </submittedName>
</protein>